<feature type="DNA-binding region" description="H-T-H motif" evidence="2">
    <location>
        <begin position="33"/>
        <end position="52"/>
    </location>
</feature>
<dbReference type="PROSITE" id="PS50977">
    <property type="entry name" value="HTH_TETR_2"/>
    <property type="match status" value="1"/>
</dbReference>
<organism evidence="4">
    <name type="scientific">Clostridium botulinum B str. Osaka05</name>
    <dbReference type="NCBI Taxonomy" id="1407017"/>
    <lineage>
        <taxon>Bacteria</taxon>
        <taxon>Bacillati</taxon>
        <taxon>Bacillota</taxon>
        <taxon>Clostridia</taxon>
        <taxon>Eubacteriales</taxon>
        <taxon>Clostridiaceae</taxon>
        <taxon>Clostridium</taxon>
    </lineage>
</organism>
<dbReference type="GO" id="GO:0003677">
    <property type="term" value="F:DNA binding"/>
    <property type="evidence" value="ECO:0007669"/>
    <property type="project" value="UniProtKB-UniRule"/>
</dbReference>
<dbReference type="Gene3D" id="1.10.357.10">
    <property type="entry name" value="Tetracycline Repressor, domain 2"/>
    <property type="match status" value="1"/>
</dbReference>
<dbReference type="InterPro" id="IPR023772">
    <property type="entry name" value="DNA-bd_HTH_TetR-type_CS"/>
</dbReference>
<dbReference type="PRINTS" id="PR00455">
    <property type="entry name" value="HTHTETR"/>
</dbReference>
<dbReference type="HOGENOM" id="CLU_069356_45_0_9"/>
<feature type="domain" description="HTH tetR-type" evidence="3">
    <location>
        <begin position="10"/>
        <end position="70"/>
    </location>
</feature>
<dbReference type="RefSeq" id="WP_030034767.1">
    <property type="nucleotide sequence ID" value="NZ_DF384213.1"/>
</dbReference>
<dbReference type="InterPro" id="IPR009057">
    <property type="entry name" value="Homeodomain-like_sf"/>
</dbReference>
<dbReference type="Proteomes" id="UP000054164">
    <property type="component" value="Unassembled WGS sequence"/>
</dbReference>
<dbReference type="SUPFAM" id="SSF46689">
    <property type="entry name" value="Homeodomain-like"/>
    <property type="match status" value="1"/>
</dbReference>
<dbReference type="SUPFAM" id="SSF48498">
    <property type="entry name" value="Tetracyclin repressor-like, C-terminal domain"/>
    <property type="match status" value="1"/>
</dbReference>
<proteinExistence type="predicted"/>
<accession>A0A0S6U365</accession>
<dbReference type="PANTHER" id="PTHR43479:SF11">
    <property type="entry name" value="ACREF_ENVCD OPERON REPRESSOR-RELATED"/>
    <property type="match status" value="1"/>
</dbReference>
<evidence type="ECO:0000256" key="2">
    <source>
        <dbReference type="PROSITE-ProRule" id="PRU00335"/>
    </source>
</evidence>
<evidence type="ECO:0000256" key="1">
    <source>
        <dbReference type="ARBA" id="ARBA00023125"/>
    </source>
</evidence>
<keyword evidence="1 2" id="KW-0238">DNA-binding</keyword>
<dbReference type="InterPro" id="IPR001647">
    <property type="entry name" value="HTH_TetR"/>
</dbReference>
<dbReference type="InterPro" id="IPR050624">
    <property type="entry name" value="HTH-type_Tx_Regulator"/>
</dbReference>
<dbReference type="InterPro" id="IPR036271">
    <property type="entry name" value="Tet_transcr_reg_TetR-rel_C_sf"/>
</dbReference>
<dbReference type="AlphaFoldDB" id="A0A0S6U365"/>
<dbReference type="Pfam" id="PF00440">
    <property type="entry name" value="TetR_N"/>
    <property type="match status" value="1"/>
</dbReference>
<dbReference type="PROSITE" id="PS01081">
    <property type="entry name" value="HTH_TETR_1"/>
    <property type="match status" value="1"/>
</dbReference>
<dbReference type="Gene3D" id="1.10.10.60">
    <property type="entry name" value="Homeodomain-like"/>
    <property type="match status" value="1"/>
</dbReference>
<protein>
    <submittedName>
        <fullName evidence="4">TetR family transcriptional regulator</fullName>
    </submittedName>
</protein>
<evidence type="ECO:0000313" key="4">
    <source>
        <dbReference type="EMBL" id="GAE02048.1"/>
    </source>
</evidence>
<name>A0A0S6U365_CLOBO</name>
<dbReference type="PANTHER" id="PTHR43479">
    <property type="entry name" value="ACREF/ENVCD OPERON REPRESSOR-RELATED"/>
    <property type="match status" value="1"/>
</dbReference>
<gene>
    <name evidence="4" type="ORF">CBO05C_1738</name>
</gene>
<reference evidence="4" key="1">
    <citation type="submission" date="2013-10" db="EMBL/GenBank/DDBJ databases">
        <title>Draft genome sequence of Clostridium botulinum type B strain Osaka05.</title>
        <authorList>
            <person name="Sakaguchi Y."/>
            <person name="Hosomi K."/>
            <person name="Uchiyama J."/>
            <person name="Ogura Y."/>
            <person name="Sakaguchi M."/>
            <person name="Kohda T."/>
            <person name="Mukamoto M."/>
            <person name="Misawa N."/>
            <person name="Matsuzaki S."/>
            <person name="Hayashi T."/>
            <person name="Kozaki S."/>
        </authorList>
    </citation>
    <scope>NUCLEOTIDE SEQUENCE</scope>
    <source>
        <strain evidence="4">Osaka05</strain>
    </source>
</reference>
<evidence type="ECO:0000259" key="3">
    <source>
        <dbReference type="PROSITE" id="PS50977"/>
    </source>
</evidence>
<dbReference type="EMBL" id="DF384213">
    <property type="protein sequence ID" value="GAE02048.1"/>
    <property type="molecule type" value="Genomic_DNA"/>
</dbReference>
<sequence length="207" mass="24783">MNDNLKNIPEDKKEVILKAALEEFATGGYENASTNKIVEKAGVSKGLLFHYFVNKKGLFIYVYNYYFEFLKKELYMKVDIEERDILDRVKKWTMIKMDLIEKYPSIFMLFIKSTLNMPKDIKSTLEKIQSKEIKEAYENFLSNIDYSKFKENIDIQKCLKILMWTLEKYGEEYIVLNINKPLLQINKDNIRKEIEEYVDILRVAFYR</sequence>